<feature type="domain" description="RING-type" evidence="8">
    <location>
        <begin position="223"/>
        <end position="271"/>
    </location>
</feature>
<proteinExistence type="predicted"/>
<dbReference type="Pfam" id="PF13639">
    <property type="entry name" value="zf-RING_2"/>
    <property type="match status" value="1"/>
</dbReference>
<dbReference type="PANTHER" id="PTHR13407">
    <property type="entry name" value="RNF121 PROTEIN"/>
    <property type="match status" value="1"/>
</dbReference>
<dbReference type="InterPro" id="IPR040176">
    <property type="entry name" value="RNF121/RNF175"/>
</dbReference>
<dbReference type="GO" id="GO:0061630">
    <property type="term" value="F:ubiquitin protein ligase activity"/>
    <property type="evidence" value="ECO:0007669"/>
    <property type="project" value="TreeGrafter"/>
</dbReference>
<evidence type="ECO:0000259" key="8">
    <source>
        <dbReference type="PROSITE" id="PS50089"/>
    </source>
</evidence>
<sequence>MEVHGRHVHIKDPHAVGTMDLSMLTEEQRADVKNRAEFMEKHMGHDSMHAQMALILLISMVGGQVLLFMWKRWRPRAFQRLTLLGMLLVPPLIAAHAGFWRFLVSWSAFVMLTGYVGFLATRNPLDRRTPRLVYAVFVLLYKTTYFVGTFGYITLFLDFASGGRMVMFGAPVAQTGLLILFYALYYGVLGRDIAEMCTDRMASTIGFTQIDGLPKKKLDPNMCGICTESLPPVGSPDETRVVKLECQHHFHEFCIRGWCIVGKKQTCPYCKEKVDLKQMFRNPWEKQDLLYGNFLDVFRYLLVWQPVIMKLVNFYFSVSGLE</sequence>
<evidence type="ECO:0000256" key="6">
    <source>
        <dbReference type="PROSITE-ProRule" id="PRU00175"/>
    </source>
</evidence>
<dbReference type="AlphaFoldDB" id="A0A0D2UQ30"/>
<dbReference type="SUPFAM" id="SSF57850">
    <property type="entry name" value="RING/U-box"/>
    <property type="match status" value="1"/>
</dbReference>
<dbReference type="InterPro" id="IPR013083">
    <property type="entry name" value="Znf_RING/FYVE/PHD"/>
</dbReference>
<dbReference type="Proteomes" id="UP000008743">
    <property type="component" value="Unassembled WGS sequence"/>
</dbReference>
<protein>
    <submittedName>
        <fullName evidence="9">Ring finger protein</fullName>
    </submittedName>
</protein>
<dbReference type="InParanoid" id="A0A0D2UQ30"/>
<dbReference type="SMART" id="SM00184">
    <property type="entry name" value="RING"/>
    <property type="match status" value="1"/>
</dbReference>
<feature type="transmembrane region" description="Helical" evidence="7">
    <location>
        <begin position="48"/>
        <end position="69"/>
    </location>
</feature>
<dbReference type="GO" id="GO:0005789">
    <property type="term" value="C:endoplasmic reticulum membrane"/>
    <property type="evidence" value="ECO:0007669"/>
    <property type="project" value="TreeGrafter"/>
</dbReference>
<name>A0A0D2UQ30_CAPO3</name>
<dbReference type="OMA" id="PYWERTH"/>
<comment type="subcellular location">
    <subcellularLocation>
        <location evidence="1">Membrane</location>
        <topology evidence="1">Multi-pass membrane protein</topology>
    </subcellularLocation>
</comment>
<dbReference type="InterPro" id="IPR001841">
    <property type="entry name" value="Znf_RING"/>
</dbReference>
<feature type="transmembrane region" description="Helical" evidence="7">
    <location>
        <begin position="81"/>
        <end position="97"/>
    </location>
</feature>
<reference evidence="10" key="1">
    <citation type="submission" date="2011-02" db="EMBL/GenBank/DDBJ databases">
        <title>The Genome Sequence of Capsaspora owczarzaki ATCC 30864.</title>
        <authorList>
            <person name="Russ C."/>
            <person name="Cuomo C."/>
            <person name="Burger G."/>
            <person name="Gray M.W."/>
            <person name="Holland P.W.H."/>
            <person name="King N."/>
            <person name="Lang F.B.F."/>
            <person name="Roger A.J."/>
            <person name="Ruiz-Trillo I."/>
            <person name="Young S.K."/>
            <person name="Zeng Q."/>
            <person name="Gargeya S."/>
            <person name="Alvarado L."/>
            <person name="Berlin A."/>
            <person name="Chapman S.B."/>
            <person name="Chen Z."/>
            <person name="Freedman E."/>
            <person name="Gellesch M."/>
            <person name="Goldberg J."/>
            <person name="Griggs A."/>
            <person name="Gujja S."/>
            <person name="Heilman E."/>
            <person name="Heiman D."/>
            <person name="Howarth C."/>
            <person name="Mehta T."/>
            <person name="Neiman D."/>
            <person name="Pearson M."/>
            <person name="Roberts A."/>
            <person name="Saif S."/>
            <person name="Shea T."/>
            <person name="Shenoy N."/>
            <person name="Sisk P."/>
            <person name="Stolte C."/>
            <person name="Sykes S."/>
            <person name="White J."/>
            <person name="Yandava C."/>
            <person name="Haas B."/>
            <person name="Nusbaum C."/>
            <person name="Birren B."/>
        </authorList>
    </citation>
    <scope>NUCLEOTIDE SEQUENCE</scope>
    <source>
        <strain evidence="10">ATCC 30864</strain>
    </source>
</reference>
<dbReference type="GO" id="GO:0036503">
    <property type="term" value="P:ERAD pathway"/>
    <property type="evidence" value="ECO:0007669"/>
    <property type="project" value="TreeGrafter"/>
</dbReference>
<dbReference type="PROSITE" id="PS50089">
    <property type="entry name" value="ZF_RING_2"/>
    <property type="match status" value="1"/>
</dbReference>
<evidence type="ECO:0000313" key="10">
    <source>
        <dbReference type="Proteomes" id="UP000008743"/>
    </source>
</evidence>
<keyword evidence="3" id="KW-0479">Metal-binding</keyword>
<dbReference type="Gene3D" id="3.30.40.10">
    <property type="entry name" value="Zinc/RING finger domain, C3HC4 (zinc finger)"/>
    <property type="match status" value="1"/>
</dbReference>
<keyword evidence="4 7" id="KW-1133">Transmembrane helix</keyword>
<keyword evidence="5 7" id="KW-0472">Membrane</keyword>
<dbReference type="GO" id="GO:0008270">
    <property type="term" value="F:zinc ion binding"/>
    <property type="evidence" value="ECO:0007669"/>
    <property type="project" value="UniProtKB-KW"/>
</dbReference>
<dbReference type="PhylomeDB" id="A0A0D2UQ30"/>
<feature type="transmembrane region" description="Helical" evidence="7">
    <location>
        <begin position="165"/>
        <end position="186"/>
    </location>
</feature>
<keyword evidence="6" id="KW-0862">Zinc</keyword>
<evidence type="ECO:0000256" key="2">
    <source>
        <dbReference type="ARBA" id="ARBA00022692"/>
    </source>
</evidence>
<dbReference type="PANTHER" id="PTHR13407:SF0">
    <property type="entry name" value="FI05221P"/>
    <property type="match status" value="1"/>
</dbReference>
<dbReference type="CDD" id="cd16475">
    <property type="entry name" value="RING-H2_RNF121-like"/>
    <property type="match status" value="1"/>
</dbReference>
<evidence type="ECO:0000256" key="4">
    <source>
        <dbReference type="ARBA" id="ARBA00022989"/>
    </source>
</evidence>
<feature type="transmembrane region" description="Helical" evidence="7">
    <location>
        <begin position="103"/>
        <end position="120"/>
    </location>
</feature>
<dbReference type="GO" id="GO:0000139">
    <property type="term" value="C:Golgi membrane"/>
    <property type="evidence" value="ECO:0007669"/>
    <property type="project" value="TreeGrafter"/>
</dbReference>
<dbReference type="OrthoDB" id="446635at2759"/>
<keyword evidence="6" id="KW-0863">Zinc-finger</keyword>
<dbReference type="RefSeq" id="XP_004343440.1">
    <property type="nucleotide sequence ID" value="XM_004343390.2"/>
</dbReference>
<evidence type="ECO:0000256" key="5">
    <source>
        <dbReference type="ARBA" id="ARBA00023136"/>
    </source>
</evidence>
<evidence type="ECO:0000313" key="9">
    <source>
        <dbReference type="EMBL" id="KJE97096.1"/>
    </source>
</evidence>
<evidence type="ECO:0000256" key="1">
    <source>
        <dbReference type="ARBA" id="ARBA00004141"/>
    </source>
</evidence>
<evidence type="ECO:0000256" key="7">
    <source>
        <dbReference type="SAM" id="Phobius"/>
    </source>
</evidence>
<dbReference type="EMBL" id="KE346373">
    <property type="protein sequence ID" value="KJE97096.1"/>
    <property type="molecule type" value="Genomic_DNA"/>
</dbReference>
<gene>
    <name evidence="9" type="ORF">CAOG_007566</name>
</gene>
<keyword evidence="2 7" id="KW-0812">Transmembrane</keyword>
<dbReference type="eggNOG" id="KOG1734">
    <property type="taxonomic scope" value="Eukaryota"/>
</dbReference>
<feature type="transmembrane region" description="Helical" evidence="7">
    <location>
        <begin position="132"/>
        <end position="153"/>
    </location>
</feature>
<accession>A0A0D2UQ30</accession>
<keyword evidence="10" id="KW-1185">Reference proteome</keyword>
<organism evidence="9 10">
    <name type="scientific">Capsaspora owczarzaki (strain ATCC 30864)</name>
    <dbReference type="NCBI Taxonomy" id="595528"/>
    <lineage>
        <taxon>Eukaryota</taxon>
        <taxon>Filasterea</taxon>
        <taxon>Capsaspora</taxon>
    </lineage>
</organism>
<evidence type="ECO:0000256" key="3">
    <source>
        <dbReference type="ARBA" id="ARBA00022723"/>
    </source>
</evidence>